<feature type="region of interest" description="Disordered" evidence="1">
    <location>
        <begin position="87"/>
        <end position="121"/>
    </location>
</feature>
<feature type="compositionally biased region" description="Basic and acidic residues" evidence="1">
    <location>
        <begin position="87"/>
        <end position="99"/>
    </location>
</feature>
<proteinExistence type="predicted"/>
<reference evidence="2 3" key="1">
    <citation type="journal article" date="2024" name="G3 (Bethesda)">
        <title>Genome assembly of Hibiscus sabdariffa L. provides insights into metabolisms of medicinal natural products.</title>
        <authorList>
            <person name="Kim T."/>
        </authorList>
    </citation>
    <scope>NUCLEOTIDE SEQUENCE [LARGE SCALE GENOMIC DNA]</scope>
    <source>
        <strain evidence="2">TK-2024</strain>
        <tissue evidence="2">Old leaves</tissue>
    </source>
</reference>
<keyword evidence="3" id="KW-1185">Reference proteome</keyword>
<dbReference type="Proteomes" id="UP001396334">
    <property type="component" value="Unassembled WGS sequence"/>
</dbReference>
<dbReference type="EMBL" id="JBBPBN010000045">
    <property type="protein sequence ID" value="KAK8996004.1"/>
    <property type="molecule type" value="Genomic_DNA"/>
</dbReference>
<feature type="compositionally biased region" description="Basic and acidic residues" evidence="1">
    <location>
        <begin position="109"/>
        <end position="121"/>
    </location>
</feature>
<sequence>MAESFREGVCREGFETAKVFTAFADRIDGFFIKVTEAKFQRNSSTGKVVKNGKKVKAAVRDCSGVATKGLRGEWSYKDILMGKNKGEVDSCPSREKPVNDESPIGSESLDNRSKSDPKENLSLEVTVPREDMIWLKRCLAGKIKSMYNPELVQQALITNGFGCKVSPRHGSLVIVCFDSELLVNNAWNDKAKVLDLWFEFIEPLVSSESNERVKLWLILEEVPLRIWHESFFSRIGNMWGSLIRIEEETLLSDRFNRAKMLILVQKKTYIPTSLVVTVDRKKFKVVVSMENFEEEMVWIDGRKANSQGYESSCENEDCLSPKSLGSRLDEWVSESDPSTQEANFGVSKEAGGVIVRGGSLNNSQVENDPVLQTSNVLAWEGQVAATHVETNPKENFEGLINKGTYSISSGGGLLEVPIVDLGPMRVKSPV</sequence>
<gene>
    <name evidence="2" type="ORF">V6N11_076254</name>
</gene>
<evidence type="ECO:0008006" key="4">
    <source>
        <dbReference type="Google" id="ProtNLM"/>
    </source>
</evidence>
<protein>
    <recommendedName>
        <fullName evidence="4">DUF4283 domain-containing protein</fullName>
    </recommendedName>
</protein>
<evidence type="ECO:0000313" key="3">
    <source>
        <dbReference type="Proteomes" id="UP001396334"/>
    </source>
</evidence>
<evidence type="ECO:0000256" key="1">
    <source>
        <dbReference type="SAM" id="MobiDB-lite"/>
    </source>
</evidence>
<comment type="caution">
    <text evidence="2">The sequence shown here is derived from an EMBL/GenBank/DDBJ whole genome shotgun (WGS) entry which is preliminary data.</text>
</comment>
<organism evidence="2 3">
    <name type="scientific">Hibiscus sabdariffa</name>
    <name type="common">roselle</name>
    <dbReference type="NCBI Taxonomy" id="183260"/>
    <lineage>
        <taxon>Eukaryota</taxon>
        <taxon>Viridiplantae</taxon>
        <taxon>Streptophyta</taxon>
        <taxon>Embryophyta</taxon>
        <taxon>Tracheophyta</taxon>
        <taxon>Spermatophyta</taxon>
        <taxon>Magnoliopsida</taxon>
        <taxon>eudicotyledons</taxon>
        <taxon>Gunneridae</taxon>
        <taxon>Pentapetalae</taxon>
        <taxon>rosids</taxon>
        <taxon>malvids</taxon>
        <taxon>Malvales</taxon>
        <taxon>Malvaceae</taxon>
        <taxon>Malvoideae</taxon>
        <taxon>Hibiscus</taxon>
    </lineage>
</organism>
<accession>A0ABR2Q612</accession>
<name>A0ABR2Q612_9ROSI</name>
<evidence type="ECO:0000313" key="2">
    <source>
        <dbReference type="EMBL" id="KAK8996004.1"/>
    </source>
</evidence>